<evidence type="ECO:0000313" key="5">
    <source>
        <dbReference type="Proteomes" id="UP000244906"/>
    </source>
</evidence>
<feature type="coiled-coil region" evidence="1">
    <location>
        <begin position="150"/>
        <end position="184"/>
    </location>
</feature>
<dbReference type="EMBL" id="QDDL01000002">
    <property type="protein sequence ID" value="PVZ70653.1"/>
    <property type="molecule type" value="Genomic_DNA"/>
</dbReference>
<dbReference type="RefSeq" id="WP_116686723.1">
    <property type="nucleotide sequence ID" value="NZ_CAWNYD010000002.1"/>
</dbReference>
<protein>
    <submittedName>
        <fullName evidence="4">Uncharacterized protein</fullName>
    </submittedName>
</protein>
<organism evidence="4 5">
    <name type="scientific">Pelagibaculum spongiae</name>
    <dbReference type="NCBI Taxonomy" id="2080658"/>
    <lineage>
        <taxon>Bacteria</taxon>
        <taxon>Pseudomonadati</taxon>
        <taxon>Pseudomonadota</taxon>
        <taxon>Gammaproteobacteria</taxon>
        <taxon>Oceanospirillales</taxon>
        <taxon>Pelagibaculum</taxon>
    </lineage>
</organism>
<sequence>MFNIKLSKTILALSLIFSCAVSAQDFVPADSGTIDQVAVVDSATAAINESVKAPYTQEQPTDFVSAEDQLNEYLSSKNWREGWDDKKKRMFVVYSESFDVEDPSYDTDFIAKRSLFSTMASMGAKAKVIEFMRTEMSATDQMTAPGTDVHEALNAKYNKLQNKIAKQQEKMVKLLSQVDEAEAKKLEGVTWGQLSKTAMSAIIKKLDDSFDQGLIEEKNRKSYDKALERYQSASGDLDSLQQQAQAIAGEVKLESNSKVSALAKAPLLGATILAQAESWDAEEEEYQLAVLVVWSEKLEKAAQNILLGKVVKTKSKKGRTINEWSKTQDLSTMVGSRQFRDKDGVRWFIGAYGTLLEGSSSAKRKAKGIADIMARKEVAVSLFADLETHKQATIAMQTRGTELGGKDSTTVASSFAEKTRQSIENRQISGMSKLLSRKVKHPVSGQNLYVVLYAISSDSAVSALQAEARNYSNAVIATRVNEGRRQVKAKNEANLKAAESQPLVISSNVPAKSVEVNTVKKSTKPASKKQQSSGKATVSTSVFAAPELDDDDF</sequence>
<proteinExistence type="predicted"/>
<keyword evidence="5" id="KW-1185">Reference proteome</keyword>
<evidence type="ECO:0000256" key="3">
    <source>
        <dbReference type="SAM" id="SignalP"/>
    </source>
</evidence>
<feature type="compositionally biased region" description="Polar residues" evidence="2">
    <location>
        <begin position="528"/>
        <end position="542"/>
    </location>
</feature>
<keyword evidence="3" id="KW-0732">Signal</keyword>
<name>A0A2V1GYC5_9GAMM</name>
<feature type="signal peptide" evidence="3">
    <location>
        <begin position="1"/>
        <end position="23"/>
    </location>
</feature>
<evidence type="ECO:0000256" key="1">
    <source>
        <dbReference type="SAM" id="Coils"/>
    </source>
</evidence>
<feature type="region of interest" description="Disordered" evidence="2">
    <location>
        <begin position="514"/>
        <end position="553"/>
    </location>
</feature>
<accession>A0A2V1GYC5</accession>
<keyword evidence="1" id="KW-0175">Coiled coil</keyword>
<evidence type="ECO:0000313" key="4">
    <source>
        <dbReference type="EMBL" id="PVZ70653.1"/>
    </source>
</evidence>
<dbReference type="AlphaFoldDB" id="A0A2V1GYC5"/>
<comment type="caution">
    <text evidence="4">The sequence shown here is derived from an EMBL/GenBank/DDBJ whole genome shotgun (WGS) entry which is preliminary data.</text>
</comment>
<reference evidence="4 5" key="1">
    <citation type="submission" date="2018-04" db="EMBL/GenBank/DDBJ databases">
        <title>Thalassorhabdus spongiae gen. nov., sp. nov., isolated from a marine sponge in South-West Iceland.</title>
        <authorList>
            <person name="Knobloch S."/>
            <person name="Daussin A."/>
            <person name="Johannsson R."/>
            <person name="Marteinsson V.T."/>
        </authorList>
    </citation>
    <scope>NUCLEOTIDE SEQUENCE [LARGE SCALE GENOMIC DNA]</scope>
    <source>
        <strain evidence="4 5">Hp12</strain>
    </source>
</reference>
<dbReference type="PROSITE" id="PS51257">
    <property type="entry name" value="PROKAR_LIPOPROTEIN"/>
    <property type="match status" value="1"/>
</dbReference>
<gene>
    <name evidence="4" type="ORF">DC094_08745</name>
</gene>
<evidence type="ECO:0000256" key="2">
    <source>
        <dbReference type="SAM" id="MobiDB-lite"/>
    </source>
</evidence>
<feature type="chain" id="PRO_5015984118" evidence="3">
    <location>
        <begin position="24"/>
        <end position="553"/>
    </location>
</feature>
<dbReference type="OrthoDB" id="5914263at2"/>
<dbReference type="Proteomes" id="UP000244906">
    <property type="component" value="Unassembled WGS sequence"/>
</dbReference>